<evidence type="ECO:0000313" key="4">
    <source>
        <dbReference type="Proteomes" id="UP001200557"/>
    </source>
</evidence>
<organism evidence="3 4">
    <name type="scientific">Octadecabacter dasysiphoniae</name>
    <dbReference type="NCBI Taxonomy" id="2909341"/>
    <lineage>
        <taxon>Bacteria</taxon>
        <taxon>Pseudomonadati</taxon>
        <taxon>Pseudomonadota</taxon>
        <taxon>Alphaproteobacteria</taxon>
        <taxon>Rhodobacterales</taxon>
        <taxon>Roseobacteraceae</taxon>
        <taxon>Octadecabacter</taxon>
    </lineage>
</organism>
<feature type="region of interest" description="Disordered" evidence="1">
    <location>
        <begin position="166"/>
        <end position="195"/>
    </location>
</feature>
<keyword evidence="2" id="KW-1133">Transmembrane helix</keyword>
<evidence type="ECO:0000313" key="3">
    <source>
        <dbReference type="EMBL" id="MCF2870897.1"/>
    </source>
</evidence>
<evidence type="ECO:0000256" key="2">
    <source>
        <dbReference type="SAM" id="Phobius"/>
    </source>
</evidence>
<keyword evidence="4" id="KW-1185">Reference proteome</keyword>
<name>A0ABS9CUI7_9RHOB</name>
<feature type="transmembrane region" description="Helical" evidence="2">
    <location>
        <begin position="15"/>
        <end position="35"/>
    </location>
</feature>
<sequence length="208" mass="22902">MATLTLYPSDLNKKLSVLQGVGALALGGYLVFLNGDLQFNIFGYLVMAIGVWTGMRSVFQFFNPRPVFEADAHGFSVKGKTKRPWSEFRGVTVHKSSGGLVSLTKMIRVRVGKSILGGYVQINHLQMSEPALTMARRIEEFAASITRDGATVVDKYPVPRVEENVRPTAPEPAVQRRPPGLRPQDFGAGPVQSPPTFGERIFGRRKVI</sequence>
<accession>A0ABS9CUI7</accession>
<reference evidence="3 4" key="1">
    <citation type="submission" date="2022-01" db="EMBL/GenBank/DDBJ databases">
        <title>Octadecabacter sp. nov., isolated from a marine alga.</title>
        <authorList>
            <person name="Jin M.S."/>
            <person name="Kim H.M."/>
            <person name="Han D.M."/>
            <person name="Jung J.J."/>
            <person name="Jeon C.O."/>
        </authorList>
    </citation>
    <scope>NUCLEOTIDE SEQUENCE [LARGE SCALE GENOMIC DNA]</scope>
    <source>
        <strain evidence="3 4">G9-8</strain>
    </source>
</reference>
<feature type="transmembrane region" description="Helical" evidence="2">
    <location>
        <begin position="41"/>
        <end position="59"/>
    </location>
</feature>
<dbReference type="RefSeq" id="WP_235225024.1">
    <property type="nucleotide sequence ID" value="NZ_JAKGAQ010000002.1"/>
</dbReference>
<protein>
    <recommendedName>
        <fullName evidence="5">PH domain-containing protein</fullName>
    </recommendedName>
</protein>
<comment type="caution">
    <text evidence="3">The sequence shown here is derived from an EMBL/GenBank/DDBJ whole genome shotgun (WGS) entry which is preliminary data.</text>
</comment>
<evidence type="ECO:0000256" key="1">
    <source>
        <dbReference type="SAM" id="MobiDB-lite"/>
    </source>
</evidence>
<keyword evidence="2" id="KW-0472">Membrane</keyword>
<keyword evidence="2" id="KW-0812">Transmembrane</keyword>
<dbReference type="Proteomes" id="UP001200557">
    <property type="component" value="Unassembled WGS sequence"/>
</dbReference>
<dbReference type="EMBL" id="JAKGAQ010000002">
    <property type="protein sequence ID" value="MCF2870897.1"/>
    <property type="molecule type" value="Genomic_DNA"/>
</dbReference>
<proteinExistence type="predicted"/>
<evidence type="ECO:0008006" key="5">
    <source>
        <dbReference type="Google" id="ProtNLM"/>
    </source>
</evidence>
<gene>
    <name evidence="3" type="ORF">L0664_07445</name>
</gene>